<dbReference type="InterPro" id="IPR053260">
    <property type="entry name" value="hnRNP"/>
</dbReference>
<feature type="region of interest" description="Disordered" evidence="1">
    <location>
        <begin position="267"/>
        <end position="521"/>
    </location>
</feature>
<dbReference type="Proteomes" id="UP001152795">
    <property type="component" value="Unassembled WGS sequence"/>
</dbReference>
<accession>A0A7D9HWI4</accession>
<dbReference type="SMART" id="SM00360">
    <property type="entry name" value="RRM"/>
    <property type="match status" value="1"/>
</dbReference>
<protein>
    <submittedName>
        <fullName evidence="2">RNA-binding motif, X chromosome isoform X2</fullName>
    </submittedName>
</protein>
<keyword evidence="3" id="KW-1185">Reference proteome</keyword>
<dbReference type="GO" id="GO:0003723">
    <property type="term" value="F:RNA binding"/>
    <property type="evidence" value="ECO:0007669"/>
    <property type="project" value="UniProtKB-UniRule"/>
</dbReference>
<reference evidence="2" key="1">
    <citation type="submission" date="2020-04" db="EMBL/GenBank/DDBJ databases">
        <authorList>
            <person name="Alioto T."/>
            <person name="Alioto T."/>
            <person name="Gomez Garrido J."/>
        </authorList>
    </citation>
    <scope>NUCLEOTIDE SEQUENCE</scope>
    <source>
        <strain evidence="2">A484AB</strain>
    </source>
</reference>
<feature type="compositionally biased region" description="Basic and acidic residues" evidence="1">
    <location>
        <begin position="361"/>
        <end position="378"/>
    </location>
</feature>
<evidence type="ECO:0000256" key="1">
    <source>
        <dbReference type="SAM" id="MobiDB-lite"/>
    </source>
</evidence>
<evidence type="ECO:0000313" key="3">
    <source>
        <dbReference type="Proteomes" id="UP001152795"/>
    </source>
</evidence>
<dbReference type="InterPro" id="IPR035979">
    <property type="entry name" value="RBD_domain_sf"/>
</dbReference>
<proteinExistence type="predicted"/>
<dbReference type="PANTHER" id="PTHR48035:SF2">
    <property type="entry name" value="RNA-BINDING REGION RNP-1 DOMAIN-CONTAINING PROTEIN"/>
    <property type="match status" value="1"/>
</dbReference>
<feature type="compositionally biased region" description="Basic residues" evidence="1">
    <location>
        <begin position="288"/>
        <end position="298"/>
    </location>
</feature>
<dbReference type="InterPro" id="IPR000504">
    <property type="entry name" value="RRM_dom"/>
</dbReference>
<evidence type="ECO:0000313" key="2">
    <source>
        <dbReference type="EMBL" id="CAB3992073.1"/>
    </source>
</evidence>
<feature type="region of interest" description="Disordered" evidence="1">
    <location>
        <begin position="1"/>
        <end position="160"/>
    </location>
</feature>
<dbReference type="AlphaFoldDB" id="A0A7D9HWI4"/>
<dbReference type="InterPro" id="IPR012677">
    <property type="entry name" value="Nucleotide-bd_a/b_plait_sf"/>
</dbReference>
<feature type="compositionally biased region" description="Basic and acidic residues" evidence="1">
    <location>
        <begin position="320"/>
        <end position="355"/>
    </location>
</feature>
<comment type="caution">
    <text evidence="2">The sequence shown here is derived from an EMBL/GenBank/DDBJ whole genome shotgun (WGS) entry which is preliminary data.</text>
</comment>
<dbReference type="OrthoDB" id="439808at2759"/>
<feature type="compositionally biased region" description="Basic and acidic residues" evidence="1">
    <location>
        <begin position="299"/>
        <end position="312"/>
    </location>
</feature>
<gene>
    <name evidence="2" type="ORF">PACLA_8A045155</name>
</gene>
<organism evidence="2 3">
    <name type="scientific">Paramuricea clavata</name>
    <name type="common">Red gorgonian</name>
    <name type="synonym">Violescent sea-whip</name>
    <dbReference type="NCBI Taxonomy" id="317549"/>
    <lineage>
        <taxon>Eukaryota</taxon>
        <taxon>Metazoa</taxon>
        <taxon>Cnidaria</taxon>
        <taxon>Anthozoa</taxon>
        <taxon>Octocorallia</taxon>
        <taxon>Malacalcyonacea</taxon>
        <taxon>Plexauridae</taxon>
        <taxon>Paramuricea</taxon>
    </lineage>
</organism>
<feature type="compositionally biased region" description="Basic and acidic residues" evidence="1">
    <location>
        <begin position="458"/>
        <end position="475"/>
    </location>
</feature>
<dbReference type="PANTHER" id="PTHR48035">
    <property type="entry name" value="HETEROGENEOUS NUCLEAR RIBONUCLEOPROTEIN 1"/>
    <property type="match status" value="1"/>
</dbReference>
<name>A0A7D9HWI4_PARCT</name>
<dbReference type="Gene3D" id="3.30.70.330">
    <property type="match status" value="1"/>
</dbReference>
<dbReference type="PROSITE" id="PS50102">
    <property type="entry name" value="RRM"/>
    <property type="match status" value="1"/>
</dbReference>
<feature type="compositionally biased region" description="Basic and acidic residues" evidence="1">
    <location>
        <begin position="397"/>
        <end position="443"/>
    </location>
</feature>
<feature type="compositionally biased region" description="Basic and acidic residues" evidence="1">
    <location>
        <begin position="148"/>
        <end position="158"/>
    </location>
</feature>
<feature type="compositionally biased region" description="Polar residues" evidence="1">
    <location>
        <begin position="34"/>
        <end position="43"/>
    </location>
</feature>
<dbReference type="EMBL" id="CACRXK020001973">
    <property type="protein sequence ID" value="CAB3992073.1"/>
    <property type="molecule type" value="Genomic_DNA"/>
</dbReference>
<dbReference type="Pfam" id="PF00076">
    <property type="entry name" value="RRM_1"/>
    <property type="match status" value="1"/>
</dbReference>
<sequence>MMSNEEDASIVESGGDALPSAADDNSGMPDETHSTNNNDSMATEQDDTQTAEVSSNDDQNMEGKEPLAPVENDNNTATDQSEKSNEAGEVDDEETDGEEVKTYSGYLPISQISWDWEPPASVDTQKKASPPKSEPPPNTSQDQDSADNADRDFDRKPVDGLVYTDAGEKAKPTPYIWEIKARKFEKKPKNKLFVGGLTFEATEDFLYDHFEKYGEVDDACIVTEKGTGKSRGFGYVTFINQNDAEEAIKAIDGLRINGKTLCVEFADDPKASPRGPLSRGFRGGGRSPRGRGYHLGRGRHYDMDRHSDRDPYYDQGPDPYYKRGRDDPYYDRPPHRDYDRPPPRDYDRPPPRDYDLPPPRDYYDRAPPRDTTYDRPPPRDTGYGRPPPRDTAYGRPPVRDFDRPPPPRDYYDRPRARDPVYDRPPPHDYDDYRRLPASYDDRYPPPAAPKRASMTDLDVARLRVDREKVRRDRITSVEQQRLLTRQGKKRTSSSSSDSSDSEDQKPKARKRHRVIPKAYMM</sequence>
<feature type="compositionally biased region" description="Acidic residues" evidence="1">
    <location>
        <begin position="88"/>
        <end position="97"/>
    </location>
</feature>
<dbReference type="SUPFAM" id="SSF54928">
    <property type="entry name" value="RNA-binding domain, RBD"/>
    <property type="match status" value="1"/>
</dbReference>